<feature type="domain" description="U3 small nucleolar RNA-associated protein 6 N-terminal" evidence="6">
    <location>
        <begin position="9"/>
        <end position="91"/>
    </location>
</feature>
<dbReference type="InterPro" id="IPR003107">
    <property type="entry name" value="HAT"/>
</dbReference>
<keyword evidence="3" id="KW-0698">rRNA processing</keyword>
<organism evidence="8 9">
    <name type="scientific">Acipenser oxyrinchus oxyrinchus</name>
    <dbReference type="NCBI Taxonomy" id="40147"/>
    <lineage>
        <taxon>Eukaryota</taxon>
        <taxon>Metazoa</taxon>
        <taxon>Chordata</taxon>
        <taxon>Craniata</taxon>
        <taxon>Vertebrata</taxon>
        <taxon>Euteleostomi</taxon>
        <taxon>Actinopterygii</taxon>
        <taxon>Chondrostei</taxon>
        <taxon>Acipenseriformes</taxon>
        <taxon>Acipenseridae</taxon>
        <taxon>Acipenser</taxon>
    </lineage>
</organism>
<dbReference type="SUPFAM" id="SSF48452">
    <property type="entry name" value="TPR-like"/>
    <property type="match status" value="2"/>
</dbReference>
<dbReference type="PANTHER" id="PTHR23271">
    <property type="entry name" value="HEPATOCELLULAR CARCINOMA-ASSOCIATED ANTIGEN 66"/>
    <property type="match status" value="1"/>
</dbReference>
<dbReference type="FunFam" id="1.25.40.10:FF:000661">
    <property type="entry name" value="UTP6 small subunit processome component"/>
    <property type="match status" value="1"/>
</dbReference>
<dbReference type="Proteomes" id="UP001230051">
    <property type="component" value="Unassembled WGS sequence"/>
</dbReference>
<evidence type="ECO:0000256" key="4">
    <source>
        <dbReference type="ARBA" id="ARBA00022737"/>
    </source>
</evidence>
<evidence type="ECO:0000313" key="8">
    <source>
        <dbReference type="EMBL" id="KAK1163698.1"/>
    </source>
</evidence>
<comment type="caution">
    <text evidence="8">The sequence shown here is derived from an EMBL/GenBank/DDBJ whole genome shotgun (WGS) entry which is preliminary data.</text>
</comment>
<evidence type="ECO:0000259" key="6">
    <source>
        <dbReference type="Pfam" id="PF08640"/>
    </source>
</evidence>
<dbReference type="GO" id="GO:0032040">
    <property type="term" value="C:small-subunit processome"/>
    <property type="evidence" value="ECO:0007669"/>
    <property type="project" value="TreeGrafter"/>
</dbReference>
<keyword evidence="5" id="KW-0539">Nucleus</keyword>
<proteinExistence type="inferred from homology"/>
<feature type="domain" description="U3 small nucleolar RNA-associated protein 6 homolog C-terminal" evidence="7">
    <location>
        <begin position="307"/>
        <end position="577"/>
    </location>
</feature>
<dbReference type="InterPro" id="IPR011990">
    <property type="entry name" value="TPR-like_helical_dom_sf"/>
</dbReference>
<dbReference type="InterPro" id="IPR013949">
    <property type="entry name" value="Utp6"/>
</dbReference>
<dbReference type="InterPro" id="IPR055347">
    <property type="entry name" value="UTP6_N"/>
</dbReference>
<dbReference type="Gene3D" id="1.25.40.10">
    <property type="entry name" value="Tetratricopeptide repeat domain"/>
    <property type="match status" value="2"/>
</dbReference>
<dbReference type="EMBL" id="JAGXEW010000014">
    <property type="protein sequence ID" value="KAK1163698.1"/>
    <property type="molecule type" value="Genomic_DNA"/>
</dbReference>
<dbReference type="GO" id="GO:0030515">
    <property type="term" value="F:snoRNA binding"/>
    <property type="evidence" value="ECO:0007669"/>
    <property type="project" value="InterPro"/>
</dbReference>
<dbReference type="GO" id="GO:0000462">
    <property type="term" value="P:maturation of SSU-rRNA from tricistronic rRNA transcript (SSU-rRNA, 5.8S rRNA, LSU-rRNA)"/>
    <property type="evidence" value="ECO:0007669"/>
    <property type="project" value="InterPro"/>
</dbReference>
<comment type="subcellular location">
    <subcellularLocation>
        <location evidence="1">Nucleus</location>
        <location evidence="1">Nucleolus</location>
    </subcellularLocation>
</comment>
<accession>A0AAD8G104</accession>
<evidence type="ECO:0000313" key="9">
    <source>
        <dbReference type="Proteomes" id="UP001230051"/>
    </source>
</evidence>
<dbReference type="FunFam" id="1.25.40.10:FF:001123">
    <property type="entry name" value="UTP6 small subunit processome component"/>
    <property type="match status" value="1"/>
</dbReference>
<evidence type="ECO:0000256" key="2">
    <source>
        <dbReference type="ARBA" id="ARBA00010734"/>
    </source>
</evidence>
<sequence>MAEIVQQRIEDRIPELEQLERVGLFTRKEVKAMVKKVSALEYKLHRRIISKEDFITYIQYEINVLELIKKRRSRIGYTFKREEIEFTIIHRINNVFRRATAKWKDDVQLWLSYIVFCKKWNTTTQLSKVFSSMLAIHPDKPAFWIMAAKWEMEDRTSSESARLLFLRALRFHPDNQKLYQEYFRMELMHAEKLRKEQKALEQAKMDLGEYEFSEEIMKAELARVIYKDAIQKIKGADFLLSFLSIARLFDFTKEMQDEILQDLQSLHADDPLTWDFMAKWELEAESLPSPEHESKQTKALEVGRREERCCAVYEEAVTTVPTEAMWQRYVTFCYERFKRKSNNEELKQKRREKALAVFQRAHESLLLAESLYKQWLQVLLAVGRTESAAEVAVAAARRFSQSLDTWQSCLQVLVSVRSHDAPTLFEEALAHIKPKESLPLWLLRVEWTEETQSLEDTEAFFQKGLLSLVPAISVAMKEKYLDWCYRTGGVKKAKKVFISLQESRPFSLAFFQKMIKIEKEQETCKMQNLREYYERALREFGSEEDNLWLEYIKEELNHPQGKPENCGKIHWRAMRVLQGERVERFIAKYTLAQTGHL</sequence>
<keyword evidence="9" id="KW-1185">Reference proteome</keyword>
<evidence type="ECO:0000259" key="7">
    <source>
        <dbReference type="Pfam" id="PF24892"/>
    </source>
</evidence>
<dbReference type="AlphaFoldDB" id="A0AAD8G104"/>
<dbReference type="GO" id="GO:0034388">
    <property type="term" value="C:Pwp2p-containing subcomplex of 90S preribosome"/>
    <property type="evidence" value="ECO:0007669"/>
    <property type="project" value="TreeGrafter"/>
</dbReference>
<dbReference type="Pfam" id="PF24892">
    <property type="entry name" value="UTP6_C"/>
    <property type="match status" value="1"/>
</dbReference>
<evidence type="ECO:0000256" key="5">
    <source>
        <dbReference type="ARBA" id="ARBA00023242"/>
    </source>
</evidence>
<keyword evidence="4" id="KW-0677">Repeat</keyword>
<reference evidence="8" key="1">
    <citation type="submission" date="2022-02" db="EMBL/GenBank/DDBJ databases">
        <title>Atlantic sturgeon de novo genome assembly.</title>
        <authorList>
            <person name="Stock M."/>
            <person name="Klopp C."/>
            <person name="Guiguen Y."/>
            <person name="Cabau C."/>
            <person name="Parinello H."/>
            <person name="Santidrian Yebra-Pimentel E."/>
            <person name="Kuhl H."/>
            <person name="Dirks R.P."/>
            <person name="Guessner J."/>
            <person name="Wuertz S."/>
            <person name="Du K."/>
            <person name="Schartl M."/>
        </authorList>
    </citation>
    <scope>NUCLEOTIDE SEQUENCE</scope>
    <source>
        <strain evidence="8">STURGEONOMICS-FGT-2020</strain>
        <tissue evidence="8">Whole blood</tissue>
    </source>
</reference>
<dbReference type="PANTHER" id="PTHR23271:SF1">
    <property type="entry name" value="U3 SMALL NUCLEOLAR RNA-ASSOCIATED PROTEIN 6 HOMOLOG"/>
    <property type="match status" value="1"/>
</dbReference>
<name>A0AAD8G104_ACIOX</name>
<dbReference type="Pfam" id="PF08640">
    <property type="entry name" value="U3_assoc_6"/>
    <property type="match status" value="1"/>
</dbReference>
<evidence type="ECO:0000256" key="3">
    <source>
        <dbReference type="ARBA" id="ARBA00022552"/>
    </source>
</evidence>
<evidence type="ECO:0008006" key="10">
    <source>
        <dbReference type="Google" id="ProtNLM"/>
    </source>
</evidence>
<dbReference type="SMART" id="SM00386">
    <property type="entry name" value="HAT"/>
    <property type="match status" value="6"/>
</dbReference>
<gene>
    <name evidence="8" type="ORF">AOXY_G15558</name>
</gene>
<protein>
    <recommendedName>
        <fullName evidence="10">UTP6 small subunit processome component</fullName>
    </recommendedName>
</protein>
<evidence type="ECO:0000256" key="1">
    <source>
        <dbReference type="ARBA" id="ARBA00004604"/>
    </source>
</evidence>
<comment type="similarity">
    <text evidence="2">Belongs to the UTP6 family.</text>
</comment>
<dbReference type="InterPro" id="IPR056907">
    <property type="entry name" value="UTP6_C"/>
</dbReference>